<dbReference type="InterPro" id="IPR003593">
    <property type="entry name" value="AAA+_ATPase"/>
</dbReference>
<keyword evidence="6 7" id="KW-0472">Membrane</keyword>
<organism evidence="10 11">
    <name type="scientific">Carboxylicivirga linearis</name>
    <dbReference type="NCBI Taxonomy" id="1628157"/>
    <lineage>
        <taxon>Bacteria</taxon>
        <taxon>Pseudomonadati</taxon>
        <taxon>Bacteroidota</taxon>
        <taxon>Bacteroidia</taxon>
        <taxon>Marinilabiliales</taxon>
        <taxon>Marinilabiliaceae</taxon>
        <taxon>Carboxylicivirga</taxon>
    </lineage>
</organism>
<dbReference type="SUPFAM" id="SSF52540">
    <property type="entry name" value="P-loop containing nucleoside triphosphate hydrolases"/>
    <property type="match status" value="1"/>
</dbReference>
<gene>
    <name evidence="10" type="ORF">KEM10_09800</name>
</gene>
<feature type="transmembrane region" description="Helical" evidence="7">
    <location>
        <begin position="29"/>
        <end position="48"/>
    </location>
</feature>
<dbReference type="InterPro" id="IPR011527">
    <property type="entry name" value="ABC1_TM_dom"/>
</dbReference>
<dbReference type="Pfam" id="PF00005">
    <property type="entry name" value="ABC_tran"/>
    <property type="match status" value="1"/>
</dbReference>
<evidence type="ECO:0000256" key="3">
    <source>
        <dbReference type="ARBA" id="ARBA00022741"/>
    </source>
</evidence>
<dbReference type="SMART" id="SM00382">
    <property type="entry name" value="AAA"/>
    <property type="match status" value="1"/>
</dbReference>
<feature type="transmembrane region" description="Helical" evidence="7">
    <location>
        <begin position="68"/>
        <end position="88"/>
    </location>
</feature>
<comment type="caution">
    <text evidence="10">The sequence shown here is derived from an EMBL/GenBank/DDBJ whole genome shotgun (WGS) entry which is preliminary data.</text>
</comment>
<keyword evidence="11" id="KW-1185">Reference proteome</keyword>
<accession>A0ABS5JUI5</accession>
<dbReference type="PROSITE" id="PS50929">
    <property type="entry name" value="ABC_TM1F"/>
    <property type="match status" value="1"/>
</dbReference>
<name>A0ABS5JUI5_9BACT</name>
<evidence type="ECO:0000256" key="6">
    <source>
        <dbReference type="ARBA" id="ARBA00023136"/>
    </source>
</evidence>
<evidence type="ECO:0000256" key="7">
    <source>
        <dbReference type="SAM" id="Phobius"/>
    </source>
</evidence>
<protein>
    <submittedName>
        <fullName evidence="10">ATP-binding cassette domain-containing protein</fullName>
    </submittedName>
</protein>
<dbReference type="RefSeq" id="WP_212215809.1">
    <property type="nucleotide sequence ID" value="NZ_JAGUCO010000005.1"/>
</dbReference>
<feature type="transmembrane region" description="Helical" evidence="7">
    <location>
        <begin position="253"/>
        <end position="272"/>
    </location>
</feature>
<dbReference type="Gene3D" id="3.40.50.300">
    <property type="entry name" value="P-loop containing nucleotide triphosphate hydrolases"/>
    <property type="match status" value="1"/>
</dbReference>
<dbReference type="EMBL" id="JAGUCO010000005">
    <property type="protein sequence ID" value="MBS2098575.1"/>
    <property type="molecule type" value="Genomic_DNA"/>
</dbReference>
<dbReference type="InterPro" id="IPR017871">
    <property type="entry name" value="ABC_transporter-like_CS"/>
</dbReference>
<proteinExistence type="predicted"/>
<evidence type="ECO:0000313" key="10">
    <source>
        <dbReference type="EMBL" id="MBS2098575.1"/>
    </source>
</evidence>
<feature type="domain" description="ABC transporter" evidence="8">
    <location>
        <begin position="349"/>
        <end position="585"/>
    </location>
</feature>
<dbReference type="PROSITE" id="PS00211">
    <property type="entry name" value="ABC_TRANSPORTER_1"/>
    <property type="match status" value="1"/>
</dbReference>
<evidence type="ECO:0000313" key="11">
    <source>
        <dbReference type="Proteomes" id="UP000708576"/>
    </source>
</evidence>
<dbReference type="SUPFAM" id="SSF90123">
    <property type="entry name" value="ABC transporter transmembrane region"/>
    <property type="match status" value="1"/>
</dbReference>
<feature type="transmembrane region" description="Helical" evidence="7">
    <location>
        <begin position="292"/>
        <end position="310"/>
    </location>
</feature>
<dbReference type="PANTHER" id="PTHR43394">
    <property type="entry name" value="ATP-DEPENDENT PERMEASE MDL1, MITOCHONDRIAL"/>
    <property type="match status" value="1"/>
</dbReference>
<keyword evidence="2 7" id="KW-0812">Transmembrane</keyword>
<dbReference type="PROSITE" id="PS50893">
    <property type="entry name" value="ABC_TRANSPORTER_2"/>
    <property type="match status" value="1"/>
</dbReference>
<evidence type="ECO:0000256" key="1">
    <source>
        <dbReference type="ARBA" id="ARBA00004651"/>
    </source>
</evidence>
<keyword evidence="3" id="KW-0547">Nucleotide-binding</keyword>
<evidence type="ECO:0000256" key="5">
    <source>
        <dbReference type="ARBA" id="ARBA00022989"/>
    </source>
</evidence>
<dbReference type="GO" id="GO:0005524">
    <property type="term" value="F:ATP binding"/>
    <property type="evidence" value="ECO:0007669"/>
    <property type="project" value="UniProtKB-KW"/>
</dbReference>
<dbReference type="InterPro" id="IPR027417">
    <property type="entry name" value="P-loop_NTPase"/>
</dbReference>
<feature type="transmembrane region" description="Helical" evidence="7">
    <location>
        <begin position="150"/>
        <end position="168"/>
    </location>
</feature>
<dbReference type="Proteomes" id="UP000708576">
    <property type="component" value="Unassembled WGS sequence"/>
</dbReference>
<dbReference type="PANTHER" id="PTHR43394:SF1">
    <property type="entry name" value="ATP-BINDING CASSETTE SUB-FAMILY B MEMBER 10, MITOCHONDRIAL"/>
    <property type="match status" value="1"/>
</dbReference>
<keyword evidence="5 7" id="KW-1133">Transmembrane helix</keyword>
<dbReference type="Pfam" id="PF00664">
    <property type="entry name" value="ABC_membrane"/>
    <property type="match status" value="1"/>
</dbReference>
<evidence type="ECO:0000256" key="4">
    <source>
        <dbReference type="ARBA" id="ARBA00022840"/>
    </source>
</evidence>
<reference evidence="10 11" key="1">
    <citation type="journal article" date="2015" name="Int. J. Syst. Evol. Microbiol.">
        <title>Carboxylicivirga linearis sp. nov., isolated from a sea cucumber culture pond.</title>
        <authorList>
            <person name="Wang F.Q."/>
            <person name="Zhou Y.X."/>
            <person name="Lin X.Z."/>
            <person name="Chen G.J."/>
            <person name="Du Z.J."/>
        </authorList>
    </citation>
    <scope>NUCLEOTIDE SEQUENCE [LARGE SCALE GENOMIC DNA]</scope>
    <source>
        <strain evidence="10 11">FB218</strain>
    </source>
</reference>
<evidence type="ECO:0000259" key="8">
    <source>
        <dbReference type="PROSITE" id="PS50893"/>
    </source>
</evidence>
<dbReference type="CDD" id="cd18576">
    <property type="entry name" value="ABC_6TM_bac_exporter_ABCB8_10_like"/>
    <property type="match status" value="1"/>
</dbReference>
<evidence type="ECO:0000259" key="9">
    <source>
        <dbReference type="PROSITE" id="PS50929"/>
    </source>
</evidence>
<keyword evidence="4 10" id="KW-0067">ATP-binding</keyword>
<dbReference type="InterPro" id="IPR003439">
    <property type="entry name" value="ABC_transporter-like_ATP-bd"/>
</dbReference>
<comment type="subcellular location">
    <subcellularLocation>
        <location evidence="1">Cell membrane</location>
        <topology evidence="1">Multi-pass membrane protein</topology>
    </subcellularLocation>
</comment>
<evidence type="ECO:0000256" key="2">
    <source>
        <dbReference type="ARBA" id="ARBA00022692"/>
    </source>
</evidence>
<feature type="transmembrane region" description="Helical" evidence="7">
    <location>
        <begin position="174"/>
        <end position="193"/>
    </location>
</feature>
<dbReference type="InterPro" id="IPR036640">
    <property type="entry name" value="ABC1_TM_sf"/>
</dbReference>
<feature type="domain" description="ABC transmembrane type-1" evidence="9">
    <location>
        <begin position="32"/>
        <end position="314"/>
    </location>
</feature>
<dbReference type="Gene3D" id="1.20.1560.10">
    <property type="entry name" value="ABC transporter type 1, transmembrane domain"/>
    <property type="match status" value="1"/>
</dbReference>
<dbReference type="InterPro" id="IPR039421">
    <property type="entry name" value="Type_1_exporter"/>
</dbReference>
<sequence>MTEIKKKKITRSGLKEAFQLYKFIKPYRVEYFIGIFFLLGSSLASLAFPKLLGDLVSAGSSGLLAEKINSLAILIGFVLIAQAVFSYFRTYLFVRVTEKTLSDVRQYTYNHLIRLPLAFFEKRRVGELNSRLSSDISLLQESLTTTLAEFVRQIITILGGIAVMVYILPKLTVFMLAVIPAVVLLAVVFGRFIRRYSKKSQAEVADSNTIVEETLQGIQSVKSYTNEFWEMARYKKKTNEIASVGIKGGVYRGAFGSFMVFGLFGALVAIIWRGASLIATGEMDAGELFSFVLYSGFIAGSIGGLASLFAKIQRFLGATEDLFEITNEKEEEIIEIKDVRPADKLKGRVEFKNLSFAYPVRPDTNVLKNVSFVIEPEQMVALVGASGAGKTTITSLLFQLHKTDEGMLWFDNKEASEIPLSVLRSQLALVPQDIFLFGGSIRENIAYGKPTASEEEIISAAKNANAWEFIEDFEEGLDTIVGERGTQLSGGQRQRIAIARALLRNPRILILDEATSALDSHSEKLVQDALHTLMHGRTTIVIAHRLSTIKNADQIIVLDKGQLIEKGTHEELLEMSDGVYKKLSSLQGIEQQVVS</sequence>